<evidence type="ECO:0000313" key="4">
    <source>
        <dbReference type="Proteomes" id="UP000814176"/>
    </source>
</evidence>
<evidence type="ECO:0000313" key="3">
    <source>
        <dbReference type="EMBL" id="KAH9831319.1"/>
    </source>
</evidence>
<gene>
    <name evidence="3" type="ORF">C8Q71DRAFT_781900</name>
</gene>
<dbReference type="EMBL" id="JADCUA010000026">
    <property type="protein sequence ID" value="KAH9831319.1"/>
    <property type="molecule type" value="Genomic_DNA"/>
</dbReference>
<feature type="compositionally biased region" description="Basic and acidic residues" evidence="1">
    <location>
        <begin position="583"/>
        <end position="597"/>
    </location>
</feature>
<keyword evidence="2" id="KW-1133">Transmembrane helix</keyword>
<dbReference type="Proteomes" id="UP000814176">
    <property type="component" value="Unassembled WGS sequence"/>
</dbReference>
<sequence>MASVSTWATFGKNTDLDVPDPRISAPPSAWHNNLGSTESVELRRSSSSKRYSQSKNGSSTSLHRTNDPSRTPSDIRPSASGLSTPSTKRNDRHDFNDHAHRHEPAFDNNHHLHISRSSHSRSRSDSRPRSGSRSHSTRSRSQSLYHSAPITPPDPAFASPYTFGAPSPPAGNTSRFESVSPPPLPPLQHPELLSALSSRSRLDVSNVFSTTLHASTYPRRRRGKTMSDAAPMANRIFRISSTDRLRRGSVRHLPASPRRRASAEWSAAQATAGVTALLPSDFGWPAEVAHRLVQLETKETRETATTGRLRNEAEPRGTQADGRDTPACSPPSRLIPTSPSPISLQSPSAQEAAEGLGSHDSLHSMDTPHSIRSQHPSEHDSKLPRNGSATDTLKRSTSASVRDSVGTGRSKRASHRSNPSPVASSSRPLEPSDSSSSSSAALATPPPPFKTKSALRTPRSGSEPALNSVPETPTNSKGKRKAEELDTTPPDQKTAHHATFVIPPEARRSHRSSEVSGAPSSYHRKRARLSASTPQSSPAHSRPASSQQPSPEQNASWSRRSAQTHLLRSGSRASHTQSTMSARRAESGGRRSIDASERSIPISALITPHAPSVARSSTYHMRDPRRLPRIHPTEWTLHLRSEDEDASPLHAWCFFVGFVLFPIWWLASFWPIPKTRRVGDTDMEKAVTLDDPQVEHDARTWRNRCRVMSGISFLTYIPFIVLVAIFVPRHV</sequence>
<feature type="transmembrane region" description="Helical" evidence="2">
    <location>
        <begin position="707"/>
        <end position="727"/>
    </location>
</feature>
<feature type="compositionally biased region" description="Polar residues" evidence="1">
    <location>
        <begin position="387"/>
        <end position="401"/>
    </location>
</feature>
<evidence type="ECO:0000256" key="1">
    <source>
        <dbReference type="SAM" id="MobiDB-lite"/>
    </source>
</evidence>
<keyword evidence="2" id="KW-0472">Membrane</keyword>
<feature type="compositionally biased region" description="Polar residues" evidence="1">
    <location>
        <begin position="530"/>
        <end position="580"/>
    </location>
</feature>
<organism evidence="3 4">
    <name type="scientific">Rhodofomes roseus</name>
    <dbReference type="NCBI Taxonomy" id="34475"/>
    <lineage>
        <taxon>Eukaryota</taxon>
        <taxon>Fungi</taxon>
        <taxon>Dikarya</taxon>
        <taxon>Basidiomycota</taxon>
        <taxon>Agaricomycotina</taxon>
        <taxon>Agaricomycetes</taxon>
        <taxon>Polyporales</taxon>
        <taxon>Rhodofomes</taxon>
    </lineage>
</organism>
<keyword evidence="2" id="KW-0812">Transmembrane</keyword>
<dbReference type="RefSeq" id="XP_047774446.1">
    <property type="nucleotide sequence ID" value="XM_047924901.1"/>
</dbReference>
<feature type="compositionally biased region" description="Low complexity" evidence="1">
    <location>
        <begin position="48"/>
        <end position="59"/>
    </location>
</feature>
<accession>A0ABQ8K350</accession>
<feature type="transmembrane region" description="Helical" evidence="2">
    <location>
        <begin position="649"/>
        <end position="667"/>
    </location>
</feature>
<feature type="compositionally biased region" description="Basic residues" evidence="1">
    <location>
        <begin position="111"/>
        <end position="121"/>
    </location>
</feature>
<comment type="caution">
    <text evidence="3">The sequence shown here is derived from an EMBL/GenBank/DDBJ whole genome shotgun (WGS) entry which is preliminary data.</text>
</comment>
<evidence type="ECO:0008006" key="5">
    <source>
        <dbReference type="Google" id="ProtNLM"/>
    </source>
</evidence>
<evidence type="ECO:0000256" key="2">
    <source>
        <dbReference type="SAM" id="Phobius"/>
    </source>
</evidence>
<dbReference type="GeneID" id="72005633"/>
<feature type="region of interest" description="Disordered" evidence="1">
    <location>
        <begin position="1"/>
        <end position="190"/>
    </location>
</feature>
<feature type="compositionally biased region" description="Polar residues" evidence="1">
    <location>
        <begin position="335"/>
        <end position="349"/>
    </location>
</feature>
<feature type="compositionally biased region" description="Polar residues" evidence="1">
    <location>
        <begin position="1"/>
        <end position="12"/>
    </location>
</feature>
<proteinExistence type="predicted"/>
<feature type="compositionally biased region" description="Polar residues" evidence="1">
    <location>
        <begin position="60"/>
        <end position="72"/>
    </location>
</feature>
<feature type="region of interest" description="Disordered" evidence="1">
    <location>
        <begin position="295"/>
        <end position="625"/>
    </location>
</feature>
<protein>
    <recommendedName>
        <fullName evidence="5">Serine-rich protein</fullName>
    </recommendedName>
</protein>
<feature type="compositionally biased region" description="Polar residues" evidence="1">
    <location>
        <begin position="30"/>
        <end position="39"/>
    </location>
</feature>
<feature type="compositionally biased region" description="Basic and acidic residues" evidence="1">
    <location>
        <begin position="88"/>
        <end position="110"/>
    </location>
</feature>
<keyword evidence="4" id="KW-1185">Reference proteome</keyword>
<name>A0ABQ8K350_9APHY</name>
<feature type="compositionally biased region" description="Low complexity" evidence="1">
    <location>
        <begin position="423"/>
        <end position="443"/>
    </location>
</feature>
<reference evidence="3 4" key="1">
    <citation type="journal article" date="2021" name="Environ. Microbiol.">
        <title>Gene family expansions and transcriptome signatures uncover fungal adaptations to wood decay.</title>
        <authorList>
            <person name="Hage H."/>
            <person name="Miyauchi S."/>
            <person name="Viragh M."/>
            <person name="Drula E."/>
            <person name="Min B."/>
            <person name="Chaduli D."/>
            <person name="Navarro D."/>
            <person name="Favel A."/>
            <person name="Norest M."/>
            <person name="Lesage-Meessen L."/>
            <person name="Balint B."/>
            <person name="Merenyi Z."/>
            <person name="de Eugenio L."/>
            <person name="Morin E."/>
            <person name="Martinez A.T."/>
            <person name="Baldrian P."/>
            <person name="Stursova M."/>
            <person name="Martinez M.J."/>
            <person name="Novotny C."/>
            <person name="Magnuson J.K."/>
            <person name="Spatafora J.W."/>
            <person name="Maurice S."/>
            <person name="Pangilinan J."/>
            <person name="Andreopoulos W."/>
            <person name="LaButti K."/>
            <person name="Hundley H."/>
            <person name="Na H."/>
            <person name="Kuo A."/>
            <person name="Barry K."/>
            <person name="Lipzen A."/>
            <person name="Henrissat B."/>
            <person name="Riley R."/>
            <person name="Ahrendt S."/>
            <person name="Nagy L.G."/>
            <person name="Grigoriev I.V."/>
            <person name="Martin F."/>
            <person name="Rosso M.N."/>
        </authorList>
    </citation>
    <scope>NUCLEOTIDE SEQUENCE [LARGE SCALE GENOMIC DNA]</scope>
    <source>
        <strain evidence="3 4">CIRM-BRFM 1785</strain>
    </source>
</reference>